<organism evidence="2 3">
    <name type="scientific">Colletotrichum lupini</name>
    <dbReference type="NCBI Taxonomy" id="145971"/>
    <lineage>
        <taxon>Eukaryota</taxon>
        <taxon>Fungi</taxon>
        <taxon>Dikarya</taxon>
        <taxon>Ascomycota</taxon>
        <taxon>Pezizomycotina</taxon>
        <taxon>Sordariomycetes</taxon>
        <taxon>Hypocreomycetidae</taxon>
        <taxon>Glomerellales</taxon>
        <taxon>Glomerellaceae</taxon>
        <taxon>Colletotrichum</taxon>
        <taxon>Colletotrichum acutatum species complex</taxon>
    </lineage>
</organism>
<dbReference type="PANTHER" id="PTHR38116:SF1">
    <property type="entry name" value="BZIP DOMAIN-CONTAINING PROTEIN"/>
    <property type="match status" value="1"/>
</dbReference>
<evidence type="ECO:0000313" key="3">
    <source>
        <dbReference type="Proteomes" id="UP000830671"/>
    </source>
</evidence>
<dbReference type="PANTHER" id="PTHR38116">
    <property type="entry name" value="CHROMOSOME 7, WHOLE GENOME SHOTGUN SEQUENCE"/>
    <property type="match status" value="1"/>
</dbReference>
<reference evidence="2" key="1">
    <citation type="journal article" date="2021" name="Mol. Plant Microbe Interact.">
        <title>Complete Genome Sequence of the Plant-Pathogenic Fungus Colletotrichum lupini.</title>
        <authorList>
            <person name="Baroncelli R."/>
            <person name="Pensec F."/>
            <person name="Da Lio D."/>
            <person name="Boufleur T."/>
            <person name="Vicente I."/>
            <person name="Sarrocco S."/>
            <person name="Picot A."/>
            <person name="Baraldi E."/>
            <person name="Sukno S."/>
            <person name="Thon M."/>
            <person name="Le Floch G."/>
        </authorList>
    </citation>
    <scope>NUCLEOTIDE SEQUENCE</scope>
    <source>
        <strain evidence="2">IMI 504893</strain>
    </source>
</reference>
<accession>A0A9Q8WFG3</accession>
<dbReference type="AlphaFoldDB" id="A0A9Q8WFG3"/>
<proteinExistence type="predicted"/>
<dbReference type="KEGG" id="clup:CLUP02_07229"/>
<evidence type="ECO:0000313" key="2">
    <source>
        <dbReference type="EMBL" id="UQC81743.1"/>
    </source>
</evidence>
<sequence length="855" mass="94590">MPFPYEVIAGHRTPDLGPTPETLNSKRRQWLPISPFHLSTFHHRTPSQNNRACNRAGCFATFGSPATIGLAYLIKREERGRRHGKKGDQASSSSGESDDMGVICTIVRDTAIKQHEAGAEAASLRGAYRNDESILTTLLAGCKLIRPKALHILVRLRVLAALAHNASCMGFPPEGLCRADYVSPYNSYGPLMPSQPRMASSALQPTPLQRTVLHHPWIDLFPFPRLRDNVLVGIAKGDLDDDELCADILEVKDEDLSDKPSLIVWGEPWDWKAWEANEDFFTNGVKRGLYLKSELSPESMAWLSRHCKPRLRTRKIFAKWDTSEFSICISFATCCIGKLQYVLLEAYEDIDVNVRRVYVSGFQGRCSMQNRQAAPRWPVGTRLIENRSCISAGNSARSPHLQHLSLLDHQRISDLFGFNNPSAHHGPQIETKVLLCLCGGKEALRPKSPGLLTVQAHISSHVSSRLGSGWDIEASWPGSNIDNIGVVLDEALFAPVSAPGPAAHIAATTMTATSSSSTSSAAMSQITSDSASRPDVPNAEGLNWFLQSTSWTIDYQREAPVSIPPAAVFTNFIRGLQSWLVRFLHKGCNPFIHQHLYSETTMPQCIQDAYAAIAIAQTITPDNEHVVDAVSSNYIMTLLAANSADEAPFLPILSTRQHLARTQALLIHLLLCLFSPSIPRRSKAENLIDTLRLWARQLWESAALDATTSPVFPNFLSRMSCTQTIETDVVTSLYQAFILSESIRRTFLLTSMATGVYTSLKETWTHDCAGDVCITLRGELWEASSPARWEAAARKEDPLFLHSLKGQSLVARGIRAAEVDEFARLMFTLLWGLEKVDQWVVSTGDCVSVNYGTCV</sequence>
<gene>
    <name evidence="2" type="ORF">CLUP02_07229</name>
</gene>
<protein>
    <submittedName>
        <fullName evidence="2">Uncharacterized protein</fullName>
    </submittedName>
</protein>
<dbReference type="GeneID" id="73341234"/>
<name>A0A9Q8WFG3_9PEZI</name>
<keyword evidence="3" id="KW-1185">Reference proteome</keyword>
<dbReference type="RefSeq" id="XP_049143367.1">
    <property type="nucleotide sequence ID" value="XM_049286224.1"/>
</dbReference>
<dbReference type="InterPro" id="IPR021833">
    <property type="entry name" value="DUF3425"/>
</dbReference>
<feature type="region of interest" description="Disordered" evidence="1">
    <location>
        <begin position="79"/>
        <end position="98"/>
    </location>
</feature>
<dbReference type="Proteomes" id="UP000830671">
    <property type="component" value="Chromosome 4"/>
</dbReference>
<dbReference type="EMBL" id="CP019476">
    <property type="protein sequence ID" value="UQC81743.1"/>
    <property type="molecule type" value="Genomic_DNA"/>
</dbReference>
<evidence type="ECO:0000256" key="1">
    <source>
        <dbReference type="SAM" id="MobiDB-lite"/>
    </source>
</evidence>
<dbReference type="Pfam" id="PF11905">
    <property type="entry name" value="DUF3425"/>
    <property type="match status" value="1"/>
</dbReference>